<dbReference type="SUPFAM" id="SSF102405">
    <property type="entry name" value="MCP/YpsA-like"/>
    <property type="match status" value="1"/>
</dbReference>
<name>A0A2M7GZX3_9BACT</name>
<proteinExistence type="inferred from homology"/>
<dbReference type="Pfam" id="PF02481">
    <property type="entry name" value="DNA_processg_A"/>
    <property type="match status" value="1"/>
</dbReference>
<dbReference type="PANTHER" id="PTHR43022:SF1">
    <property type="entry name" value="PROTEIN SMF"/>
    <property type="match status" value="1"/>
</dbReference>
<gene>
    <name evidence="3" type="ORF">COW28_01540</name>
</gene>
<comment type="similarity">
    <text evidence="1">Belongs to the DprA/Smf family.</text>
</comment>
<dbReference type="EMBL" id="PFFY01000067">
    <property type="protein sequence ID" value="PIW34019.1"/>
    <property type="molecule type" value="Genomic_DNA"/>
</dbReference>
<comment type="caution">
    <text evidence="3">The sequence shown here is derived from an EMBL/GenBank/DDBJ whole genome shotgun (WGS) entry which is preliminary data.</text>
</comment>
<evidence type="ECO:0000259" key="2">
    <source>
        <dbReference type="Pfam" id="PF02481"/>
    </source>
</evidence>
<protein>
    <recommendedName>
        <fullName evidence="2">Smf/DprA SLOG domain-containing protein</fullName>
    </recommendedName>
</protein>
<evidence type="ECO:0000313" key="3">
    <source>
        <dbReference type="EMBL" id="PIW34019.1"/>
    </source>
</evidence>
<evidence type="ECO:0000256" key="1">
    <source>
        <dbReference type="ARBA" id="ARBA00006525"/>
    </source>
</evidence>
<dbReference type="InterPro" id="IPR003488">
    <property type="entry name" value="DprA"/>
</dbReference>
<sequence length="263" mass="28823">MGNWKAGWAYEEYQRLKDNGVEIISLDHKIYPKNVLKLMEDGAPPLLFCKGQLSLLKSEGIAIVGSRNASGEGVKMVKQFAAELAMQGENVISGYAKGIDTNAHLGALEEDGTTTIVLSFGILEFSKKKIFEDLRWKGNTLIISQFHPVEKWNARNAMIRNKLICALSKAVIVIESGEEKDKDGNMSGTFDAGKTALGMKIPLFVVSPSSFKNPPLGNKELIKCGGIEIESKDGIATLLKYVEMESTKGAELVATEKQMSFFK</sequence>
<feature type="domain" description="Smf/DprA SLOG" evidence="2">
    <location>
        <begin position="23"/>
        <end position="236"/>
    </location>
</feature>
<reference evidence="4" key="1">
    <citation type="submission" date="2017-09" db="EMBL/GenBank/DDBJ databases">
        <title>Depth-based differentiation of microbial function through sediment-hosted aquifers and enrichment of novel symbionts in the deep terrestrial subsurface.</title>
        <authorList>
            <person name="Probst A.J."/>
            <person name="Ladd B."/>
            <person name="Jarett J.K."/>
            <person name="Geller-Mcgrath D.E."/>
            <person name="Sieber C.M.K."/>
            <person name="Emerson J.B."/>
            <person name="Anantharaman K."/>
            <person name="Thomas B.C."/>
            <person name="Malmstrom R."/>
            <person name="Stieglmeier M."/>
            <person name="Klingl A."/>
            <person name="Woyke T."/>
            <person name="Ryan C.M."/>
            <person name="Banfield J.F."/>
        </authorList>
    </citation>
    <scope>NUCLEOTIDE SEQUENCE [LARGE SCALE GENOMIC DNA]</scope>
</reference>
<accession>A0A2M7GZX3</accession>
<dbReference type="Proteomes" id="UP000230025">
    <property type="component" value="Unassembled WGS sequence"/>
</dbReference>
<dbReference type="InterPro" id="IPR057666">
    <property type="entry name" value="DrpA_SLOG"/>
</dbReference>
<evidence type="ECO:0000313" key="4">
    <source>
        <dbReference type="Proteomes" id="UP000230025"/>
    </source>
</evidence>
<dbReference type="GO" id="GO:0009294">
    <property type="term" value="P:DNA-mediated transformation"/>
    <property type="evidence" value="ECO:0007669"/>
    <property type="project" value="InterPro"/>
</dbReference>
<dbReference type="AlphaFoldDB" id="A0A2M7GZX3"/>
<dbReference type="Gene3D" id="3.40.50.450">
    <property type="match status" value="1"/>
</dbReference>
<dbReference type="PANTHER" id="PTHR43022">
    <property type="entry name" value="PROTEIN SMF"/>
    <property type="match status" value="1"/>
</dbReference>
<organism evidence="3 4">
    <name type="scientific">bacterium (Candidatus Ratteibacteria) CG15_BIG_FIL_POST_REV_8_21_14_020_41_12</name>
    <dbReference type="NCBI Taxonomy" id="2014291"/>
    <lineage>
        <taxon>Bacteria</taxon>
        <taxon>Candidatus Ratteibacteria</taxon>
    </lineage>
</organism>